<feature type="transmembrane region" description="Helical" evidence="5">
    <location>
        <begin position="131"/>
        <end position="151"/>
    </location>
</feature>
<dbReference type="EMBL" id="JAYWIO010000004">
    <property type="protein sequence ID" value="KAK7268763.1"/>
    <property type="molecule type" value="Genomic_DNA"/>
</dbReference>
<proteinExistence type="predicted"/>
<keyword evidence="3 5" id="KW-1133">Transmembrane helix</keyword>
<evidence type="ECO:0000256" key="4">
    <source>
        <dbReference type="ARBA" id="ARBA00023136"/>
    </source>
</evidence>
<dbReference type="AlphaFoldDB" id="A0AAN9I5Z4"/>
<evidence type="ECO:0000256" key="2">
    <source>
        <dbReference type="ARBA" id="ARBA00022692"/>
    </source>
</evidence>
<evidence type="ECO:0000313" key="7">
    <source>
        <dbReference type="Proteomes" id="UP001372338"/>
    </source>
</evidence>
<comment type="caution">
    <text evidence="6">The sequence shown here is derived from an EMBL/GenBank/DDBJ whole genome shotgun (WGS) entry which is preliminary data.</text>
</comment>
<sequence>MSYLSCCGLLELSLKRIGLCFIVTNDLEASCVLLYSFNVLIAAMVLWKYNDIAKYGYAAMGRSKITAEKGSSQNDSTTVQNEQHQVKRPSGLGGVMIGIGEQVYSILLLSVFFLEVYATGFIPYIGKVLNFVLLSWMYAYYCFEFSANFYYKLV</sequence>
<organism evidence="6 7">
    <name type="scientific">Crotalaria pallida</name>
    <name type="common">Smooth rattlebox</name>
    <name type="synonym">Crotalaria striata</name>
    <dbReference type="NCBI Taxonomy" id="3830"/>
    <lineage>
        <taxon>Eukaryota</taxon>
        <taxon>Viridiplantae</taxon>
        <taxon>Streptophyta</taxon>
        <taxon>Embryophyta</taxon>
        <taxon>Tracheophyta</taxon>
        <taxon>Spermatophyta</taxon>
        <taxon>Magnoliopsida</taxon>
        <taxon>eudicotyledons</taxon>
        <taxon>Gunneridae</taxon>
        <taxon>Pentapetalae</taxon>
        <taxon>rosids</taxon>
        <taxon>fabids</taxon>
        <taxon>Fabales</taxon>
        <taxon>Fabaceae</taxon>
        <taxon>Papilionoideae</taxon>
        <taxon>50 kb inversion clade</taxon>
        <taxon>genistoids sensu lato</taxon>
        <taxon>core genistoids</taxon>
        <taxon>Crotalarieae</taxon>
        <taxon>Crotalaria</taxon>
    </lineage>
</organism>
<dbReference type="PANTHER" id="PTHR21389">
    <property type="entry name" value="P53 INDUCED PROTEIN"/>
    <property type="match status" value="1"/>
</dbReference>
<dbReference type="GO" id="GO:0005783">
    <property type="term" value="C:endoplasmic reticulum"/>
    <property type="evidence" value="ECO:0007669"/>
    <property type="project" value="TreeGrafter"/>
</dbReference>
<dbReference type="Proteomes" id="UP001372338">
    <property type="component" value="Unassembled WGS sequence"/>
</dbReference>
<feature type="transmembrane region" description="Helical" evidence="5">
    <location>
        <begin position="32"/>
        <end position="50"/>
    </location>
</feature>
<dbReference type="GO" id="GO:0016020">
    <property type="term" value="C:membrane"/>
    <property type="evidence" value="ECO:0007669"/>
    <property type="project" value="UniProtKB-SubCell"/>
</dbReference>
<accession>A0AAN9I5Z4</accession>
<protein>
    <submittedName>
        <fullName evidence="6">Uncharacterized protein</fullName>
    </submittedName>
</protein>
<dbReference type="Pfam" id="PF07264">
    <property type="entry name" value="EI24"/>
    <property type="match status" value="1"/>
</dbReference>
<dbReference type="PANTHER" id="PTHR21389:SF0">
    <property type="entry name" value="ETOPOSIDE-INDUCED PROTEIN 2.4 HOMOLOG"/>
    <property type="match status" value="1"/>
</dbReference>
<evidence type="ECO:0000256" key="1">
    <source>
        <dbReference type="ARBA" id="ARBA00004141"/>
    </source>
</evidence>
<keyword evidence="4 5" id="KW-0472">Membrane</keyword>
<keyword evidence="7" id="KW-1185">Reference proteome</keyword>
<comment type="subcellular location">
    <subcellularLocation>
        <location evidence="1">Membrane</location>
        <topology evidence="1">Multi-pass membrane protein</topology>
    </subcellularLocation>
</comment>
<dbReference type="InterPro" id="IPR059112">
    <property type="entry name" value="CysZ/EI24"/>
</dbReference>
<evidence type="ECO:0000256" key="5">
    <source>
        <dbReference type="SAM" id="Phobius"/>
    </source>
</evidence>
<dbReference type="GO" id="GO:0016236">
    <property type="term" value="P:macroautophagy"/>
    <property type="evidence" value="ECO:0007669"/>
    <property type="project" value="TreeGrafter"/>
</dbReference>
<gene>
    <name evidence="6" type="ORF">RIF29_21471</name>
</gene>
<evidence type="ECO:0000256" key="3">
    <source>
        <dbReference type="ARBA" id="ARBA00022989"/>
    </source>
</evidence>
<keyword evidence="2 5" id="KW-0812">Transmembrane</keyword>
<reference evidence="6 7" key="1">
    <citation type="submission" date="2024-01" db="EMBL/GenBank/DDBJ databases">
        <title>The genomes of 5 underutilized Papilionoideae crops provide insights into root nodulation and disease resistanc.</title>
        <authorList>
            <person name="Yuan L."/>
        </authorList>
    </citation>
    <scope>NUCLEOTIDE SEQUENCE [LARGE SCALE GENOMIC DNA]</scope>
    <source>
        <strain evidence="6">ZHUSHIDOU_FW_LH</strain>
        <tissue evidence="6">Leaf</tissue>
    </source>
</reference>
<feature type="transmembrane region" description="Helical" evidence="5">
    <location>
        <begin position="106"/>
        <end position="125"/>
    </location>
</feature>
<name>A0AAN9I5Z4_CROPI</name>
<evidence type="ECO:0000313" key="6">
    <source>
        <dbReference type="EMBL" id="KAK7268763.1"/>
    </source>
</evidence>